<comment type="similarity">
    <text evidence="6">Belongs to the glycosyl hydrolase 24 family.</text>
</comment>
<feature type="chain" id="PRO_5001652351" description="Lysozyme" evidence="7">
    <location>
        <begin position="27"/>
        <end position="179"/>
    </location>
</feature>
<dbReference type="KEGG" id="xpo:XPG1_1017"/>
<feature type="signal peptide" evidence="7">
    <location>
        <begin position="1"/>
        <end position="26"/>
    </location>
</feature>
<dbReference type="CDD" id="cd16900">
    <property type="entry name" value="endolysin_R21-like"/>
    <property type="match status" value="1"/>
</dbReference>
<dbReference type="InterPro" id="IPR023347">
    <property type="entry name" value="Lysozyme_dom_sf"/>
</dbReference>
<dbReference type="InterPro" id="IPR002196">
    <property type="entry name" value="Glyco_hydro_24"/>
</dbReference>
<evidence type="ECO:0000313" key="9">
    <source>
        <dbReference type="Proteomes" id="UP000032735"/>
    </source>
</evidence>
<evidence type="ECO:0000256" key="3">
    <source>
        <dbReference type="ARBA" id="ARBA00022638"/>
    </source>
</evidence>
<dbReference type="InterPro" id="IPR043688">
    <property type="entry name" value="SAR_endolysin-like"/>
</dbReference>
<evidence type="ECO:0000256" key="2">
    <source>
        <dbReference type="ARBA" id="ARBA00022529"/>
    </source>
</evidence>
<protein>
    <recommendedName>
        <fullName evidence="6">Lysozyme</fullName>
        <ecNumber evidence="6">3.2.1.17</ecNumber>
    </recommendedName>
</protein>
<keyword evidence="5 6" id="KW-0326">Glycosidase</keyword>
<dbReference type="EC" id="3.2.1.17" evidence="6"/>
<dbReference type="PANTHER" id="PTHR38107">
    <property type="match status" value="1"/>
</dbReference>
<evidence type="ECO:0000256" key="4">
    <source>
        <dbReference type="ARBA" id="ARBA00022801"/>
    </source>
</evidence>
<accession>A0A068R058</accession>
<evidence type="ECO:0000256" key="1">
    <source>
        <dbReference type="ARBA" id="ARBA00000632"/>
    </source>
</evidence>
<keyword evidence="3 6" id="KW-0081">Bacteriolytic enzyme</keyword>
<dbReference type="HAMAP" id="MF_04110">
    <property type="entry name" value="ENDOLYSIN_T4"/>
    <property type="match status" value="1"/>
</dbReference>
<dbReference type="PANTHER" id="PTHR38107:SF3">
    <property type="entry name" value="LYSOZYME RRRD-RELATED"/>
    <property type="match status" value="1"/>
</dbReference>
<dbReference type="SUPFAM" id="SSF53955">
    <property type="entry name" value="Lysozyme-like"/>
    <property type="match status" value="1"/>
</dbReference>
<evidence type="ECO:0000313" key="8">
    <source>
        <dbReference type="EMBL" id="CDG20672.1"/>
    </source>
</evidence>
<evidence type="ECO:0000256" key="5">
    <source>
        <dbReference type="ARBA" id="ARBA00023295"/>
    </source>
</evidence>
<dbReference type="GO" id="GO:0009253">
    <property type="term" value="P:peptidoglycan catabolic process"/>
    <property type="evidence" value="ECO:0007669"/>
    <property type="project" value="InterPro"/>
</dbReference>
<dbReference type="OrthoDB" id="8141296at2"/>
<keyword evidence="9" id="KW-1185">Reference proteome</keyword>
<dbReference type="STRING" id="1354304.XPG1_1017"/>
<dbReference type="AlphaFoldDB" id="A0A068R058"/>
<dbReference type="GO" id="GO:0003796">
    <property type="term" value="F:lysozyme activity"/>
    <property type="evidence" value="ECO:0007669"/>
    <property type="project" value="UniProtKB-EC"/>
</dbReference>
<comment type="catalytic activity">
    <reaction evidence="1 6">
        <text>Hydrolysis of (1-&gt;4)-beta-linkages between N-acetylmuramic acid and N-acetyl-D-glucosamine residues in a peptidoglycan and between N-acetyl-D-glucosamine residues in chitodextrins.</text>
        <dbReference type="EC" id="3.2.1.17"/>
    </reaction>
</comment>
<keyword evidence="4 6" id="KW-0378">Hydrolase</keyword>
<dbReference type="Gene3D" id="1.10.530.40">
    <property type="match status" value="1"/>
</dbReference>
<dbReference type="InterPro" id="IPR023346">
    <property type="entry name" value="Lysozyme-like_dom_sf"/>
</dbReference>
<reference evidence="8 9" key="1">
    <citation type="submission" date="2013-07" db="EMBL/GenBank/DDBJ databases">
        <authorList>
            <person name="Genoscope - CEA"/>
        </authorList>
    </citation>
    <scope>NUCLEOTIDE SEQUENCE [LARGE SCALE GENOMIC DNA]</scope>
    <source>
        <strain evidence="8 9">G6</strain>
    </source>
</reference>
<proteinExistence type="inferred from homology"/>
<evidence type="ECO:0000256" key="7">
    <source>
        <dbReference type="SAM" id="SignalP"/>
    </source>
</evidence>
<dbReference type="GO" id="GO:0042742">
    <property type="term" value="P:defense response to bacterium"/>
    <property type="evidence" value="ECO:0007669"/>
    <property type="project" value="UniProtKB-KW"/>
</dbReference>
<keyword evidence="2 6" id="KW-0929">Antimicrobial</keyword>
<dbReference type="Pfam" id="PF00959">
    <property type="entry name" value="Phage_lysozyme"/>
    <property type="match status" value="1"/>
</dbReference>
<organism evidence="8 9">
    <name type="scientific">Xenorhabdus poinarii G6</name>
    <dbReference type="NCBI Taxonomy" id="1354304"/>
    <lineage>
        <taxon>Bacteria</taxon>
        <taxon>Pseudomonadati</taxon>
        <taxon>Pseudomonadota</taxon>
        <taxon>Gammaproteobacteria</taxon>
        <taxon>Enterobacterales</taxon>
        <taxon>Morganellaceae</taxon>
        <taxon>Xenorhabdus</taxon>
    </lineage>
</organism>
<sequence length="179" mass="19464">MAKRQTKLTAAVIGLVLSGASATAILAQFLDEKEGQRLSAYQDAGGVWTICRGVTRIDGVPVRRGMTLTAAQCSDLNAREAERAIAWVKRNIQVPLTEAQIAGIASFCPYNIGPGKCFSSTFYKKLNAGDKRGACAEIQRWIFDGGRDCRQTRGQANGCYGQVERRAQEAELTCWGLDD</sequence>
<dbReference type="GO" id="GO:0031640">
    <property type="term" value="P:killing of cells of another organism"/>
    <property type="evidence" value="ECO:0007669"/>
    <property type="project" value="UniProtKB-KW"/>
</dbReference>
<name>A0A068R058_9GAMM</name>
<dbReference type="InterPro" id="IPR051018">
    <property type="entry name" value="Bacteriophage_GH24"/>
</dbReference>
<dbReference type="RefSeq" id="WP_045958019.1">
    <property type="nucleotide sequence ID" value="NZ_FO704551.1"/>
</dbReference>
<dbReference type="Proteomes" id="UP000032735">
    <property type="component" value="Chromosome"/>
</dbReference>
<dbReference type="InterPro" id="IPR034690">
    <property type="entry name" value="Endolysin_T4_type"/>
</dbReference>
<dbReference type="HAMAP" id="MF_04136">
    <property type="entry name" value="SAR_ENDOLYSIN"/>
    <property type="match status" value="1"/>
</dbReference>
<dbReference type="GO" id="GO:0016998">
    <property type="term" value="P:cell wall macromolecule catabolic process"/>
    <property type="evidence" value="ECO:0007669"/>
    <property type="project" value="InterPro"/>
</dbReference>
<dbReference type="HOGENOM" id="CLU_091641_8_0_6"/>
<gene>
    <name evidence="8" type="ORF">XPG1_1017</name>
</gene>
<evidence type="ECO:0000256" key="6">
    <source>
        <dbReference type="RuleBase" id="RU003788"/>
    </source>
</evidence>
<keyword evidence="7" id="KW-0732">Signal</keyword>
<dbReference type="EMBL" id="FO704551">
    <property type="protein sequence ID" value="CDG20672.1"/>
    <property type="molecule type" value="Genomic_DNA"/>
</dbReference>